<comment type="caution">
    <text evidence="1">The sequence shown here is derived from an EMBL/GenBank/DDBJ whole genome shotgun (WGS) entry which is preliminary data.</text>
</comment>
<evidence type="ECO:0000313" key="1">
    <source>
        <dbReference type="EMBL" id="HIU60892.1"/>
    </source>
</evidence>
<evidence type="ECO:0000313" key="2">
    <source>
        <dbReference type="Proteomes" id="UP000824094"/>
    </source>
</evidence>
<dbReference type="EMBL" id="DVNF01000171">
    <property type="protein sequence ID" value="HIU60892.1"/>
    <property type="molecule type" value="Genomic_DNA"/>
</dbReference>
<reference evidence="1" key="1">
    <citation type="submission" date="2020-10" db="EMBL/GenBank/DDBJ databases">
        <authorList>
            <person name="Gilroy R."/>
        </authorList>
    </citation>
    <scope>NUCLEOTIDE SEQUENCE</scope>
    <source>
        <strain evidence="1">18911</strain>
    </source>
</reference>
<gene>
    <name evidence="1" type="ORF">IAB05_05830</name>
</gene>
<dbReference type="Pfam" id="PF03237">
    <property type="entry name" value="Terminase_6N"/>
    <property type="match status" value="1"/>
</dbReference>
<organism evidence="1 2">
    <name type="scientific">Candidatus Stercoripulliclostridium merdigallinarum</name>
    <dbReference type="NCBI Taxonomy" id="2840951"/>
    <lineage>
        <taxon>Bacteria</taxon>
        <taxon>Bacillati</taxon>
        <taxon>Bacillota</taxon>
        <taxon>Clostridia</taxon>
        <taxon>Eubacteriales</taxon>
        <taxon>Candidatus Stercoripulliclostridium</taxon>
    </lineage>
</organism>
<dbReference type="InterPro" id="IPR027417">
    <property type="entry name" value="P-loop_NTPase"/>
</dbReference>
<dbReference type="Gene3D" id="3.40.50.300">
    <property type="entry name" value="P-loop containing nucleotide triphosphate hydrolases"/>
    <property type="match status" value="1"/>
</dbReference>
<proteinExistence type="predicted"/>
<dbReference type="Proteomes" id="UP000824094">
    <property type="component" value="Unassembled WGS sequence"/>
</dbReference>
<name>A0A9D1SII2_9FIRM</name>
<sequence>MPRKDIIRDSEGDVIKRLLKIEQEQRARAEKNKLAGYNTGEKVHLKQLAFHKANARNRWVFGGNRSGKTECGAVEAIWLCRGCHPYRKNRKNVSGWAVSVSREVQRDVAQAKVLRYLNPDWIERVTMAEGSKDFPEGGIIDTVYIKNVFGGISKLGFKSAAQGRECFQGASLDFVWFDEEPPKEIYDECRMRVLDKSGDIFGTMTPLKGLTWVYDEIYLNSGSDPEIWTEQMEWADNPFLMPEEVNRLTSALSAEELESRRYGRFRAESGLVYPEFDVSVHVIEPFDIPKEWQCNISIDPGLKNPLSCHFYCCDYDGTIYVVGEHYEAGLDVVAHAEKINALADKLGWFRRPDGRLEALIDSAANQRTLAATKSVSELFYENGIAVNPNVNKDLFSGISRVRRLFAERPPAIYIFSNCPMMIKELKGYWWGNGDAPVKRNDHAMDELRYFVTSRPENKPPKKEPAKTALYKERLLRLRRATKN</sequence>
<reference evidence="1" key="2">
    <citation type="journal article" date="2021" name="PeerJ">
        <title>Extensive microbial diversity within the chicken gut microbiome revealed by metagenomics and culture.</title>
        <authorList>
            <person name="Gilroy R."/>
            <person name="Ravi A."/>
            <person name="Getino M."/>
            <person name="Pursley I."/>
            <person name="Horton D.L."/>
            <person name="Alikhan N.F."/>
            <person name="Baker D."/>
            <person name="Gharbi K."/>
            <person name="Hall N."/>
            <person name="Watson M."/>
            <person name="Adriaenssens E.M."/>
            <person name="Foster-Nyarko E."/>
            <person name="Jarju S."/>
            <person name="Secka A."/>
            <person name="Antonio M."/>
            <person name="Oren A."/>
            <person name="Chaudhuri R.R."/>
            <person name="La Ragione R."/>
            <person name="Hildebrand F."/>
            <person name="Pallen M.J."/>
        </authorList>
    </citation>
    <scope>NUCLEOTIDE SEQUENCE</scope>
    <source>
        <strain evidence="1">18911</strain>
    </source>
</reference>
<protein>
    <submittedName>
        <fullName evidence="1">Uncharacterized protein</fullName>
    </submittedName>
</protein>
<dbReference type="Gene3D" id="3.30.420.280">
    <property type="match status" value="1"/>
</dbReference>
<accession>A0A9D1SII2</accession>
<dbReference type="AlphaFoldDB" id="A0A9D1SII2"/>